<dbReference type="GO" id="GO:0016810">
    <property type="term" value="F:hydrolase activity, acting on carbon-nitrogen (but not peptide) bonds"/>
    <property type="evidence" value="ECO:0007669"/>
    <property type="project" value="InterPro"/>
</dbReference>
<dbReference type="Gene3D" id="3.10.310.70">
    <property type="match status" value="1"/>
</dbReference>
<dbReference type="PANTHER" id="PTHR22642:SF2">
    <property type="entry name" value="PROTEIN LONG AFTER FAR-RED 3"/>
    <property type="match status" value="1"/>
</dbReference>
<dbReference type="InterPro" id="IPR011059">
    <property type="entry name" value="Metal-dep_hydrolase_composite"/>
</dbReference>
<dbReference type="PANTHER" id="PTHR22642">
    <property type="entry name" value="IMIDAZOLONEPROPIONASE"/>
    <property type="match status" value="1"/>
</dbReference>
<feature type="domain" description="Amidohydrolase 3" evidence="1">
    <location>
        <begin position="57"/>
        <end position="495"/>
    </location>
</feature>
<dbReference type="Gene3D" id="3.20.20.140">
    <property type="entry name" value="Metal-dependent hydrolases"/>
    <property type="match status" value="1"/>
</dbReference>
<sequence>MTVTCEPYMSATLITGGRVLLGDANTGSFDDVALVYVDGVITWIGAVASAPPVERTVYLEGAVVLPAFVDGHVHATDTGLALTGLDLSSARSKADVLAAVSSRTRELRGRPILGHGWDESSWVVKELPTSADLDRASFGSVVYLARVDAHSALVSGALLASVPRVETLRGFDASGIVSMDAHHAVRGAALRLITPSQRTEAQSAMLRHAASKGVAVVHEMAGPDISSADDAAGLMALSADPALPDVVLYWGQHAATGGLEMVRELGAHGAGGDLFVDGALGSRTACLRSPYADQPTSRGALYLDHDSCVDHLVRCSEVGVPSGFHVIGDAAMDVVVRALRAAEDSVGAQRMRALRHRLEHVEMIDAAQIAVLADLGVIASVQPAFDAAWGGTSGMYADRLGLDRGAELNPFAALVASQVELVLGSDSPVTAMDPWGSIRAAVGHRTPAHAIDVRTAFDAHTRAGFGVVGDTSSGVLAVGATATFAVWHRDDFDTATRWPTLIGDYSPSCMGTVRNGSRLYWADDIHEVAS</sequence>
<gene>
    <name evidence="2" type="ORF">UFOPK4150_01173</name>
</gene>
<reference evidence="2" key="1">
    <citation type="submission" date="2020-05" db="EMBL/GenBank/DDBJ databases">
        <authorList>
            <person name="Chiriac C."/>
            <person name="Salcher M."/>
            <person name="Ghai R."/>
            <person name="Kavagutti S V."/>
        </authorList>
    </citation>
    <scope>NUCLEOTIDE SEQUENCE</scope>
</reference>
<evidence type="ECO:0000259" key="1">
    <source>
        <dbReference type="Pfam" id="PF07969"/>
    </source>
</evidence>
<dbReference type="InterPro" id="IPR013108">
    <property type="entry name" value="Amidohydro_3"/>
</dbReference>
<accession>A0A6J7RW35</accession>
<dbReference type="EMBL" id="CAFBPU010000021">
    <property type="protein sequence ID" value="CAB5032648.1"/>
    <property type="molecule type" value="Genomic_DNA"/>
</dbReference>
<name>A0A6J7RW35_9ZZZZ</name>
<protein>
    <submittedName>
        <fullName evidence="2">Unannotated protein</fullName>
    </submittedName>
</protein>
<organism evidence="2">
    <name type="scientific">freshwater metagenome</name>
    <dbReference type="NCBI Taxonomy" id="449393"/>
    <lineage>
        <taxon>unclassified sequences</taxon>
        <taxon>metagenomes</taxon>
        <taxon>ecological metagenomes</taxon>
    </lineage>
</organism>
<dbReference type="Gene3D" id="2.30.40.10">
    <property type="entry name" value="Urease, subunit C, domain 1"/>
    <property type="match status" value="1"/>
</dbReference>
<dbReference type="InterPro" id="IPR032466">
    <property type="entry name" value="Metal_Hydrolase"/>
</dbReference>
<dbReference type="SUPFAM" id="SSF51556">
    <property type="entry name" value="Metallo-dependent hydrolases"/>
    <property type="match status" value="1"/>
</dbReference>
<dbReference type="Pfam" id="PF07969">
    <property type="entry name" value="Amidohydro_3"/>
    <property type="match status" value="1"/>
</dbReference>
<proteinExistence type="predicted"/>
<dbReference type="SUPFAM" id="SSF51338">
    <property type="entry name" value="Composite domain of metallo-dependent hydrolases"/>
    <property type="match status" value="1"/>
</dbReference>
<evidence type="ECO:0000313" key="2">
    <source>
        <dbReference type="EMBL" id="CAB5032648.1"/>
    </source>
</evidence>
<dbReference type="AlphaFoldDB" id="A0A6J7RW35"/>